<keyword evidence="3" id="KW-0560">Oxidoreductase</keyword>
<dbReference type="InterPro" id="IPR018170">
    <property type="entry name" value="Aldo/ket_reductase_CS"/>
</dbReference>
<dbReference type="InterPro" id="IPR023210">
    <property type="entry name" value="NADP_OxRdtase_dom"/>
</dbReference>
<dbReference type="PIRSF" id="PIRSF000097">
    <property type="entry name" value="AKR"/>
    <property type="match status" value="1"/>
</dbReference>
<evidence type="ECO:0000259" key="7">
    <source>
        <dbReference type="Pfam" id="PF00248"/>
    </source>
</evidence>
<keyword evidence="2" id="KW-0521">NADP</keyword>
<dbReference type="PANTHER" id="PTHR43827">
    <property type="entry name" value="2,5-DIKETO-D-GLUCONIC ACID REDUCTASE"/>
    <property type="match status" value="1"/>
</dbReference>
<dbReference type="STRING" id="83771.SAMN02910357_01761"/>
<dbReference type="GO" id="GO:0016616">
    <property type="term" value="F:oxidoreductase activity, acting on the CH-OH group of donors, NAD or NADP as acceptor"/>
    <property type="evidence" value="ECO:0007669"/>
    <property type="project" value="UniProtKB-ARBA"/>
</dbReference>
<evidence type="ECO:0000256" key="1">
    <source>
        <dbReference type="ARBA" id="ARBA00007905"/>
    </source>
</evidence>
<dbReference type="Gene3D" id="3.20.20.100">
    <property type="entry name" value="NADP-dependent oxidoreductase domain"/>
    <property type="match status" value="1"/>
</dbReference>
<evidence type="ECO:0000313" key="9">
    <source>
        <dbReference type="Proteomes" id="UP000242432"/>
    </source>
</evidence>
<dbReference type="InterPro" id="IPR020471">
    <property type="entry name" value="AKR"/>
</dbReference>
<dbReference type="PRINTS" id="PR00069">
    <property type="entry name" value="ALDKETRDTASE"/>
</dbReference>
<protein>
    <submittedName>
        <fullName evidence="8">Aldo/keto reductase</fullName>
    </submittedName>
</protein>
<sequence length="283" mass="32911">MEYINLNNGVKMPMLGFGVFQIPEHKDAVQAVNDALETGYRLIDTAAAYFNEEAVGEAISQSGINRSELFITTKLWVQDHGYDNTLRAFDTSMKKLKLDILDLYLIHKPYGDYYGSWRAMERLYKEGRIRAIGVTSFWNERLADLFTHNEIKPAVNQIETNVWLQQQEAHDFMVKHNIVHEAWSPFAEGNNNVFKNEILEQIARKHNKTTAQIMLRWLIQRNIPVIPKSSHKERIISNFDIFDFKLDEEDLLNIQKLDTKKSTIYDEMNPDIAISIGSHRIHD</sequence>
<dbReference type="PROSITE" id="PS00798">
    <property type="entry name" value="ALDOKETO_REDUCTASE_1"/>
    <property type="match status" value="1"/>
</dbReference>
<dbReference type="PANTHER" id="PTHR43827:SF3">
    <property type="entry name" value="NADP-DEPENDENT OXIDOREDUCTASE DOMAIN-CONTAINING PROTEIN"/>
    <property type="match status" value="1"/>
</dbReference>
<accession>A0A1T4V5X8</accession>
<gene>
    <name evidence="8" type="ORF">SAMN02745213_00844</name>
</gene>
<evidence type="ECO:0000256" key="2">
    <source>
        <dbReference type="ARBA" id="ARBA00022857"/>
    </source>
</evidence>
<dbReference type="EMBL" id="FUXX01000010">
    <property type="protein sequence ID" value="SKA60252.1"/>
    <property type="molecule type" value="Genomic_DNA"/>
</dbReference>
<comment type="similarity">
    <text evidence="1">Belongs to the aldo/keto reductase family.</text>
</comment>
<feature type="site" description="Lowers pKa of active site Tyr" evidence="6">
    <location>
        <position position="74"/>
    </location>
</feature>
<evidence type="ECO:0000313" key="8">
    <source>
        <dbReference type="EMBL" id="SKA60252.1"/>
    </source>
</evidence>
<dbReference type="SUPFAM" id="SSF51430">
    <property type="entry name" value="NAD(P)-linked oxidoreductase"/>
    <property type="match status" value="1"/>
</dbReference>
<reference evidence="9" key="1">
    <citation type="submission" date="2017-02" db="EMBL/GenBank/DDBJ databases">
        <authorList>
            <person name="Varghese N."/>
            <person name="Submissions S."/>
        </authorList>
    </citation>
    <scope>NUCLEOTIDE SEQUENCE [LARGE SCALE GENOMIC DNA]</scope>
    <source>
        <strain evidence="9">DSM 3072</strain>
    </source>
</reference>
<name>A0A1T4V5X8_9GAMM</name>
<dbReference type="FunFam" id="3.20.20.100:FF:000015">
    <property type="entry name" value="Oxidoreductase, aldo/keto reductase family"/>
    <property type="match status" value="1"/>
</dbReference>
<evidence type="ECO:0000256" key="6">
    <source>
        <dbReference type="PIRSR" id="PIRSR000097-3"/>
    </source>
</evidence>
<dbReference type="Proteomes" id="UP000242432">
    <property type="component" value="Unassembled WGS sequence"/>
</dbReference>
<proteinExistence type="inferred from homology"/>
<dbReference type="AlphaFoldDB" id="A0A1T4V5X8"/>
<feature type="active site" description="Proton donor" evidence="4">
    <location>
        <position position="49"/>
    </location>
</feature>
<feature type="binding site" evidence="5">
    <location>
        <position position="107"/>
    </location>
    <ligand>
        <name>substrate</name>
    </ligand>
</feature>
<evidence type="ECO:0000256" key="3">
    <source>
        <dbReference type="ARBA" id="ARBA00023002"/>
    </source>
</evidence>
<evidence type="ECO:0000256" key="5">
    <source>
        <dbReference type="PIRSR" id="PIRSR000097-2"/>
    </source>
</evidence>
<keyword evidence="9" id="KW-1185">Reference proteome</keyword>
<evidence type="ECO:0000256" key="4">
    <source>
        <dbReference type="PIRSR" id="PIRSR000097-1"/>
    </source>
</evidence>
<organism evidence="8 9">
    <name type="scientific">Succinivibrio dextrinosolvens DSM 3072</name>
    <dbReference type="NCBI Taxonomy" id="1123324"/>
    <lineage>
        <taxon>Bacteria</taxon>
        <taxon>Pseudomonadati</taxon>
        <taxon>Pseudomonadota</taxon>
        <taxon>Gammaproteobacteria</taxon>
        <taxon>Aeromonadales</taxon>
        <taxon>Succinivibrionaceae</taxon>
        <taxon>Succinivibrio</taxon>
    </lineage>
</organism>
<feature type="domain" description="NADP-dependent oxidoreductase" evidence="7">
    <location>
        <begin position="15"/>
        <end position="257"/>
    </location>
</feature>
<dbReference type="InterPro" id="IPR036812">
    <property type="entry name" value="NAD(P)_OxRdtase_dom_sf"/>
</dbReference>
<dbReference type="Pfam" id="PF00248">
    <property type="entry name" value="Aldo_ket_red"/>
    <property type="match status" value="1"/>
</dbReference>
<dbReference type="PROSITE" id="PS00063">
    <property type="entry name" value="ALDOKETO_REDUCTASE_3"/>
    <property type="match status" value="1"/>
</dbReference>
<dbReference type="RefSeq" id="WP_078928376.1">
    <property type="nucleotide sequence ID" value="NZ_FUXX01000010.1"/>
</dbReference>
<dbReference type="CDD" id="cd19133">
    <property type="entry name" value="AKR_AKR5F1"/>
    <property type="match status" value="1"/>
</dbReference>